<keyword evidence="2" id="KW-1185">Reference proteome</keyword>
<dbReference type="EMBL" id="CH476740">
    <property type="protein sequence ID" value="EIE86426.1"/>
    <property type="molecule type" value="Genomic_DNA"/>
</dbReference>
<dbReference type="RefSeq" id="XP_067521822.1">
    <property type="nucleotide sequence ID" value="XM_067665721.1"/>
</dbReference>
<dbReference type="GeneID" id="93618102"/>
<dbReference type="OrthoDB" id="10319685at2759"/>
<dbReference type="Proteomes" id="UP000009138">
    <property type="component" value="Unassembled WGS sequence"/>
</dbReference>
<dbReference type="InParanoid" id="I1CD96"/>
<evidence type="ECO:0000313" key="2">
    <source>
        <dbReference type="Proteomes" id="UP000009138"/>
    </source>
</evidence>
<accession>I1CD96</accession>
<evidence type="ECO:0000313" key="1">
    <source>
        <dbReference type="EMBL" id="EIE86426.1"/>
    </source>
</evidence>
<protein>
    <submittedName>
        <fullName evidence="1">Uncharacterized protein</fullName>
    </submittedName>
</protein>
<gene>
    <name evidence="1" type="ORF">RO3G_11137</name>
</gene>
<reference evidence="1 2" key="1">
    <citation type="journal article" date="2009" name="PLoS Genet.">
        <title>Genomic analysis of the basal lineage fungus Rhizopus oryzae reveals a whole-genome duplication.</title>
        <authorList>
            <person name="Ma L.-J."/>
            <person name="Ibrahim A.S."/>
            <person name="Skory C."/>
            <person name="Grabherr M.G."/>
            <person name="Burger G."/>
            <person name="Butler M."/>
            <person name="Elias M."/>
            <person name="Idnurm A."/>
            <person name="Lang B.F."/>
            <person name="Sone T."/>
            <person name="Abe A."/>
            <person name="Calvo S.E."/>
            <person name="Corrochano L.M."/>
            <person name="Engels R."/>
            <person name="Fu J."/>
            <person name="Hansberg W."/>
            <person name="Kim J.-M."/>
            <person name="Kodira C.D."/>
            <person name="Koehrsen M.J."/>
            <person name="Liu B."/>
            <person name="Miranda-Saavedra D."/>
            <person name="O'Leary S."/>
            <person name="Ortiz-Castellanos L."/>
            <person name="Poulter R."/>
            <person name="Rodriguez-Romero J."/>
            <person name="Ruiz-Herrera J."/>
            <person name="Shen Y.-Q."/>
            <person name="Zeng Q."/>
            <person name="Galagan J."/>
            <person name="Birren B.W."/>
            <person name="Cuomo C.A."/>
            <person name="Wickes B.L."/>
        </authorList>
    </citation>
    <scope>NUCLEOTIDE SEQUENCE [LARGE SCALE GENOMIC DNA]</scope>
    <source>
        <strain evidence="2">RA 99-880 / ATCC MYA-4621 / FGSC 9543 / NRRL 43880</strain>
    </source>
</reference>
<proteinExistence type="predicted"/>
<dbReference type="AlphaFoldDB" id="I1CD96"/>
<organism evidence="1 2">
    <name type="scientific">Rhizopus delemar (strain RA 99-880 / ATCC MYA-4621 / FGSC 9543 / NRRL 43880)</name>
    <name type="common">Mucormycosis agent</name>
    <name type="synonym">Rhizopus arrhizus var. delemar</name>
    <dbReference type="NCBI Taxonomy" id="246409"/>
    <lineage>
        <taxon>Eukaryota</taxon>
        <taxon>Fungi</taxon>
        <taxon>Fungi incertae sedis</taxon>
        <taxon>Mucoromycota</taxon>
        <taxon>Mucoromycotina</taxon>
        <taxon>Mucoromycetes</taxon>
        <taxon>Mucorales</taxon>
        <taxon>Mucorineae</taxon>
        <taxon>Rhizopodaceae</taxon>
        <taxon>Rhizopus</taxon>
    </lineage>
</organism>
<name>I1CD96_RHIO9</name>
<dbReference type="VEuPathDB" id="FungiDB:RO3G_11137"/>
<sequence length="83" mass="9676">MHIQIVILNFIMNEDYLPSALADTRSTTDTLASGDRILSVESIIDDVGWNERYRERLKEFVNIIHATTTHVYFLSNFIFLRTL</sequence>